<evidence type="ECO:0000313" key="1">
    <source>
        <dbReference type="EMBL" id="OIJ10397.1"/>
    </source>
</evidence>
<accession>A0A1S2LFB0</accession>
<sequence length="81" mass="9127">MIFLGKQGRKVHKIKSDLEFVRSPATYTTFLADSAGAILLADYYNFDSLSNGHTLEEGYESDMKDLNNVVKLILFQFGGIY</sequence>
<name>A0A1S2LFB0_9BACI</name>
<dbReference type="EMBL" id="MLQR01000050">
    <property type="protein sequence ID" value="OIJ10397.1"/>
    <property type="molecule type" value="Genomic_DNA"/>
</dbReference>
<evidence type="ECO:0000313" key="2">
    <source>
        <dbReference type="Proteomes" id="UP000179524"/>
    </source>
</evidence>
<gene>
    <name evidence="1" type="ORF">BKP37_17810</name>
</gene>
<keyword evidence="2" id="KW-1185">Reference proteome</keyword>
<organism evidence="1 2">
    <name type="scientific">Anaerobacillus alkalilacustris</name>
    <dbReference type="NCBI Taxonomy" id="393763"/>
    <lineage>
        <taxon>Bacteria</taxon>
        <taxon>Bacillati</taxon>
        <taxon>Bacillota</taxon>
        <taxon>Bacilli</taxon>
        <taxon>Bacillales</taxon>
        <taxon>Bacillaceae</taxon>
        <taxon>Anaerobacillus</taxon>
    </lineage>
</organism>
<protein>
    <submittedName>
        <fullName evidence="1">Uncharacterized protein</fullName>
    </submittedName>
</protein>
<reference evidence="1 2" key="1">
    <citation type="submission" date="2016-10" db="EMBL/GenBank/DDBJ databases">
        <title>Draft genome sequences of four alkaliphilic bacteria belonging to the Anaerobacillus genus.</title>
        <authorList>
            <person name="Bassil N.M."/>
            <person name="Lloyd J.R."/>
        </authorList>
    </citation>
    <scope>NUCLEOTIDE SEQUENCE [LARGE SCALE GENOMIC DNA]</scope>
    <source>
        <strain evidence="1 2">DSM 18345</strain>
    </source>
</reference>
<dbReference type="Proteomes" id="UP000179524">
    <property type="component" value="Unassembled WGS sequence"/>
</dbReference>
<comment type="caution">
    <text evidence="1">The sequence shown here is derived from an EMBL/GenBank/DDBJ whole genome shotgun (WGS) entry which is preliminary data.</text>
</comment>
<dbReference type="AlphaFoldDB" id="A0A1S2LFB0"/>
<proteinExistence type="predicted"/>